<reference evidence="2 3" key="1">
    <citation type="journal article" date="2005" name="Nucleic Acids Res.">
        <title>Genomic blueprint of Hahella chejuensis, a marine microbe producing an algicidal agent.</title>
        <authorList>
            <person name="Jeong H."/>
            <person name="Yim J.H."/>
            <person name="Lee C."/>
            <person name="Choi S.-H."/>
            <person name="Park Y.K."/>
            <person name="Yoon S.H."/>
            <person name="Hur C.-G."/>
            <person name="Kang H.-Y."/>
            <person name="Kim D."/>
            <person name="Lee H.H."/>
            <person name="Park K.H."/>
            <person name="Park S.-H."/>
            <person name="Park H.-S."/>
            <person name="Lee H.K."/>
            <person name="Oh T.K."/>
            <person name="Kim J.F."/>
        </authorList>
    </citation>
    <scope>NUCLEOTIDE SEQUENCE [LARGE SCALE GENOMIC DNA]</scope>
    <source>
        <strain evidence="2 3">KCTC 2396</strain>
    </source>
</reference>
<dbReference type="Proteomes" id="UP000000238">
    <property type="component" value="Chromosome"/>
</dbReference>
<dbReference type="EMBL" id="CP000155">
    <property type="protein sequence ID" value="ABC30181.1"/>
    <property type="molecule type" value="Genomic_DNA"/>
</dbReference>
<dbReference type="OrthoDB" id="6399769at2"/>
<evidence type="ECO:0008006" key="4">
    <source>
        <dbReference type="Google" id="ProtNLM"/>
    </source>
</evidence>
<feature type="chain" id="PRO_5004215709" description="PEP-CTERM protein-sorting domain-containing protein" evidence="1">
    <location>
        <begin position="23"/>
        <end position="225"/>
    </location>
</feature>
<gene>
    <name evidence="2" type="ordered locus">HCH_03433</name>
</gene>
<sequence>MNPFRGAILATTLSAVSMGVSASTLVFDFSGSVDLTFDPNYHSQQTIDEYTDIFMEDASYATFLGQIILPNFDNYLTGTHQVSLNSNGLNLAIVSGVLGGIEGTRQEAPDGVTWTPDDTQDGDSGVLTIVDGNITSFQWYAGPANEGIIGAYNSSVFDGWKTKLGEINLNLNGATDSILIGDVYFASNQFGAAAVTMVPEADAYAMWVAGLGIVGYVARRRSQKA</sequence>
<accession>Q2SGP3</accession>
<protein>
    <recommendedName>
        <fullName evidence="4">PEP-CTERM protein-sorting domain-containing protein</fullName>
    </recommendedName>
</protein>
<organism evidence="2 3">
    <name type="scientific">Hahella chejuensis (strain KCTC 2396)</name>
    <dbReference type="NCBI Taxonomy" id="349521"/>
    <lineage>
        <taxon>Bacteria</taxon>
        <taxon>Pseudomonadati</taxon>
        <taxon>Pseudomonadota</taxon>
        <taxon>Gammaproteobacteria</taxon>
        <taxon>Oceanospirillales</taxon>
        <taxon>Hahellaceae</taxon>
        <taxon>Hahella</taxon>
    </lineage>
</organism>
<dbReference type="KEGG" id="hch:HCH_03433"/>
<dbReference type="RefSeq" id="WP_011397249.1">
    <property type="nucleotide sequence ID" value="NC_007645.1"/>
</dbReference>
<evidence type="ECO:0000313" key="2">
    <source>
        <dbReference type="EMBL" id="ABC30181.1"/>
    </source>
</evidence>
<dbReference type="HOGENOM" id="CLU_1228506_0_0_6"/>
<dbReference type="AlphaFoldDB" id="Q2SGP3"/>
<feature type="signal peptide" evidence="1">
    <location>
        <begin position="1"/>
        <end position="22"/>
    </location>
</feature>
<keyword evidence="3" id="KW-1185">Reference proteome</keyword>
<name>Q2SGP3_HAHCH</name>
<evidence type="ECO:0000313" key="3">
    <source>
        <dbReference type="Proteomes" id="UP000000238"/>
    </source>
</evidence>
<evidence type="ECO:0000256" key="1">
    <source>
        <dbReference type="SAM" id="SignalP"/>
    </source>
</evidence>
<keyword evidence="1" id="KW-0732">Signal</keyword>
<proteinExistence type="predicted"/>